<evidence type="ECO:0000256" key="2">
    <source>
        <dbReference type="ARBA" id="ARBA00022448"/>
    </source>
</evidence>
<gene>
    <name evidence="12" type="ORF">CSTERTH_08450</name>
</gene>
<keyword evidence="7 9" id="KW-1133">Transmembrane helix</keyword>
<keyword evidence="5" id="KW-0547">Nucleotide-binding</keyword>
<evidence type="ECO:0000256" key="5">
    <source>
        <dbReference type="ARBA" id="ARBA00022741"/>
    </source>
</evidence>
<evidence type="ECO:0000256" key="1">
    <source>
        <dbReference type="ARBA" id="ARBA00004651"/>
    </source>
</evidence>
<feature type="domain" description="ABC transmembrane type-1" evidence="11">
    <location>
        <begin position="16"/>
        <end position="298"/>
    </location>
</feature>
<dbReference type="Gene3D" id="1.20.1560.10">
    <property type="entry name" value="ABC transporter type 1, transmembrane domain"/>
    <property type="match status" value="1"/>
</dbReference>
<keyword evidence="4 9" id="KW-0812">Transmembrane</keyword>
<name>A0A1B1YE65_THEST</name>
<keyword evidence="3" id="KW-1003">Cell membrane</keyword>
<dbReference type="InterPro" id="IPR003593">
    <property type="entry name" value="AAA+_ATPase"/>
</dbReference>
<feature type="transmembrane region" description="Helical" evidence="9">
    <location>
        <begin position="157"/>
        <end position="178"/>
    </location>
</feature>
<dbReference type="Pfam" id="PF00005">
    <property type="entry name" value="ABC_tran"/>
    <property type="match status" value="1"/>
</dbReference>
<comment type="subcellular location">
    <subcellularLocation>
        <location evidence="1">Cell membrane</location>
        <topology evidence="1">Multi-pass membrane protein</topology>
    </subcellularLocation>
</comment>
<dbReference type="CDD" id="cd18548">
    <property type="entry name" value="ABC_6TM_Tm287_like"/>
    <property type="match status" value="1"/>
</dbReference>
<dbReference type="InterPro" id="IPR003439">
    <property type="entry name" value="ABC_transporter-like_ATP-bd"/>
</dbReference>
<dbReference type="InterPro" id="IPR039421">
    <property type="entry name" value="Type_1_exporter"/>
</dbReference>
<dbReference type="Gene3D" id="3.40.50.300">
    <property type="entry name" value="P-loop containing nucleotide triphosphate hydrolases"/>
    <property type="match status" value="1"/>
</dbReference>
<dbReference type="InterPro" id="IPR036640">
    <property type="entry name" value="ABC1_TM_sf"/>
</dbReference>
<dbReference type="InterPro" id="IPR027417">
    <property type="entry name" value="P-loop_NTPase"/>
</dbReference>
<feature type="transmembrane region" description="Helical" evidence="9">
    <location>
        <begin position="20"/>
        <end position="40"/>
    </location>
</feature>
<dbReference type="PANTHER" id="PTHR43394">
    <property type="entry name" value="ATP-DEPENDENT PERMEASE MDL1, MITOCHONDRIAL"/>
    <property type="match status" value="1"/>
</dbReference>
<evidence type="ECO:0000256" key="7">
    <source>
        <dbReference type="ARBA" id="ARBA00022989"/>
    </source>
</evidence>
<keyword evidence="2" id="KW-0813">Transport</keyword>
<reference evidence="12 13" key="1">
    <citation type="submission" date="2016-02" db="EMBL/GenBank/DDBJ databases">
        <title>Comparison of Clostridium stercorarium subspecies using comparative genomics and transcriptomics.</title>
        <authorList>
            <person name="Schellenberg J."/>
            <person name="Thallinger G."/>
            <person name="Levin D.B."/>
            <person name="Zhang X."/>
            <person name="Alvare G."/>
            <person name="Fristensky B."/>
            <person name="Sparling R."/>
        </authorList>
    </citation>
    <scope>NUCLEOTIDE SEQUENCE [LARGE SCALE GENOMIC DNA]</scope>
    <source>
        <strain evidence="12 13">DSM 2910</strain>
    </source>
</reference>
<sequence length="578" mass="62906">MKKLFTFINGYRKEAVLAPLFKMFEALLELFVPVIVKKIIDVGIAASDTTYIFKMCALLFLLALVGFMFSITAQYFSSKAAVGASTRLRHALFEHIGTLSYPDIDRLGTSGLITRMTSDVNQVQNGINLTLRLLLRSPFVVLGAMVMAFTVDSVSALTFVVTIPALSVVVFAIMLASMPLYRLVQKRLDEVLMSTRSALNGVRVIRAFGREQDHIKEFKNINSELNLASRKAGRISALLNPLTYVLVNIAIIVLIYVGAIRVDVGFITKGSVVALYNYMSQILAELIKLANLIISISRAVASAKRIEAVFGTKPEITYPETGAEPDLASETAVSFRNVSFTYPSSLAPAITGISFSARKGERIGIIGATGSGKTALINLIPRFYDPDSGEVILFGRNVKEYSADTLNRLVAVVPQKAVIFNGTIRDNLLWGNGNATDEELYEALETAQGLDIIASKANGLDELITESGKNLSGGQKQRLTIARALVKKAPILILDDSSSALDMVTDRNLRKAISKLPYSPTVFIVSQRISSVIDCDKIIVLDDSCIAGIGTNEELLSFCETYREIYHTQTKGGIGSVG</sequence>
<dbReference type="GO" id="GO:0005886">
    <property type="term" value="C:plasma membrane"/>
    <property type="evidence" value="ECO:0007669"/>
    <property type="project" value="UniProtKB-SubCell"/>
</dbReference>
<dbReference type="Pfam" id="PF00664">
    <property type="entry name" value="ABC_membrane"/>
    <property type="match status" value="1"/>
</dbReference>
<dbReference type="PROSITE" id="PS50929">
    <property type="entry name" value="ABC_TM1F"/>
    <property type="match status" value="1"/>
</dbReference>
<dbReference type="SUPFAM" id="SSF52540">
    <property type="entry name" value="P-loop containing nucleoside triphosphate hydrolases"/>
    <property type="match status" value="1"/>
</dbReference>
<feature type="domain" description="ABC transporter" evidence="10">
    <location>
        <begin position="333"/>
        <end position="568"/>
    </location>
</feature>
<evidence type="ECO:0000256" key="9">
    <source>
        <dbReference type="SAM" id="Phobius"/>
    </source>
</evidence>
<dbReference type="GO" id="GO:0015421">
    <property type="term" value="F:ABC-type oligopeptide transporter activity"/>
    <property type="evidence" value="ECO:0007669"/>
    <property type="project" value="TreeGrafter"/>
</dbReference>
<feature type="transmembrane region" description="Helical" evidence="9">
    <location>
        <begin position="52"/>
        <end position="71"/>
    </location>
</feature>
<dbReference type="PANTHER" id="PTHR43394:SF1">
    <property type="entry name" value="ATP-BINDING CASSETTE SUB-FAMILY B MEMBER 10, MITOCHONDRIAL"/>
    <property type="match status" value="1"/>
</dbReference>
<dbReference type="AlphaFoldDB" id="A0A1B1YE65"/>
<dbReference type="SUPFAM" id="SSF90123">
    <property type="entry name" value="ABC transporter transmembrane region"/>
    <property type="match status" value="1"/>
</dbReference>
<dbReference type="OrthoDB" id="9762778at2"/>
<protein>
    <submittedName>
        <fullName evidence="12">ATP-binding protein</fullName>
    </submittedName>
</protein>
<accession>A0A1B1YE65</accession>
<dbReference type="Proteomes" id="UP000092971">
    <property type="component" value="Chromosome"/>
</dbReference>
<dbReference type="SMART" id="SM00382">
    <property type="entry name" value="AAA"/>
    <property type="match status" value="1"/>
</dbReference>
<evidence type="ECO:0000256" key="8">
    <source>
        <dbReference type="ARBA" id="ARBA00023136"/>
    </source>
</evidence>
<feature type="transmembrane region" description="Helical" evidence="9">
    <location>
        <begin position="237"/>
        <end position="259"/>
    </location>
</feature>
<dbReference type="GO" id="GO:0016887">
    <property type="term" value="F:ATP hydrolysis activity"/>
    <property type="evidence" value="ECO:0007669"/>
    <property type="project" value="InterPro"/>
</dbReference>
<dbReference type="InterPro" id="IPR011527">
    <property type="entry name" value="ABC1_TM_dom"/>
</dbReference>
<dbReference type="GO" id="GO:0005524">
    <property type="term" value="F:ATP binding"/>
    <property type="evidence" value="ECO:0007669"/>
    <property type="project" value="UniProtKB-KW"/>
</dbReference>
<evidence type="ECO:0000313" key="12">
    <source>
        <dbReference type="EMBL" id="ANW99055.1"/>
    </source>
</evidence>
<evidence type="ECO:0000256" key="6">
    <source>
        <dbReference type="ARBA" id="ARBA00022840"/>
    </source>
</evidence>
<dbReference type="EMBL" id="CP014672">
    <property type="protein sequence ID" value="ANW99055.1"/>
    <property type="molecule type" value="Genomic_DNA"/>
</dbReference>
<evidence type="ECO:0000313" key="13">
    <source>
        <dbReference type="Proteomes" id="UP000092971"/>
    </source>
</evidence>
<dbReference type="InterPro" id="IPR017871">
    <property type="entry name" value="ABC_transporter-like_CS"/>
</dbReference>
<dbReference type="PROSITE" id="PS50893">
    <property type="entry name" value="ABC_TRANSPORTER_2"/>
    <property type="match status" value="1"/>
</dbReference>
<organism evidence="12 13">
    <name type="scientific">Thermoclostridium stercorarium subsp. thermolacticum DSM 2910</name>
    <dbReference type="NCBI Taxonomy" id="1121336"/>
    <lineage>
        <taxon>Bacteria</taxon>
        <taxon>Bacillati</taxon>
        <taxon>Bacillota</taxon>
        <taxon>Clostridia</taxon>
        <taxon>Eubacteriales</taxon>
        <taxon>Oscillospiraceae</taxon>
        <taxon>Thermoclostridium</taxon>
    </lineage>
</organism>
<dbReference type="RefSeq" id="WP_015359406.1">
    <property type="nucleotide sequence ID" value="NZ_CP014672.1"/>
</dbReference>
<dbReference type="FunFam" id="3.40.50.300:FF:000221">
    <property type="entry name" value="Multidrug ABC transporter ATP-binding protein"/>
    <property type="match status" value="1"/>
</dbReference>
<proteinExistence type="predicted"/>
<evidence type="ECO:0000256" key="3">
    <source>
        <dbReference type="ARBA" id="ARBA00022475"/>
    </source>
</evidence>
<dbReference type="PROSITE" id="PS00211">
    <property type="entry name" value="ABC_TRANSPORTER_1"/>
    <property type="match status" value="1"/>
</dbReference>
<keyword evidence="6 12" id="KW-0067">ATP-binding</keyword>
<keyword evidence="8 9" id="KW-0472">Membrane</keyword>
<evidence type="ECO:0000259" key="11">
    <source>
        <dbReference type="PROSITE" id="PS50929"/>
    </source>
</evidence>
<evidence type="ECO:0000256" key="4">
    <source>
        <dbReference type="ARBA" id="ARBA00022692"/>
    </source>
</evidence>
<evidence type="ECO:0000259" key="10">
    <source>
        <dbReference type="PROSITE" id="PS50893"/>
    </source>
</evidence>